<gene>
    <name evidence="1" type="ORF">MSG28_000421</name>
</gene>
<comment type="caution">
    <text evidence="1">The sequence shown here is derived from an EMBL/GenBank/DDBJ whole genome shotgun (WGS) entry which is preliminary data.</text>
</comment>
<evidence type="ECO:0000313" key="1">
    <source>
        <dbReference type="EMBL" id="KAI8429961.1"/>
    </source>
</evidence>
<dbReference type="Proteomes" id="UP001064048">
    <property type="component" value="Chromosome Z"/>
</dbReference>
<reference evidence="1 2" key="1">
    <citation type="journal article" date="2022" name="Genome Biol. Evol.">
        <title>The Spruce Budworm Genome: Reconstructing the Evolutionary History of Antifreeze Proteins.</title>
        <authorList>
            <person name="Beliveau C."/>
            <person name="Gagne P."/>
            <person name="Picq S."/>
            <person name="Vernygora O."/>
            <person name="Keeling C.I."/>
            <person name="Pinkney K."/>
            <person name="Doucet D."/>
            <person name="Wen F."/>
            <person name="Johnston J.S."/>
            <person name="Maaroufi H."/>
            <person name="Boyle B."/>
            <person name="Laroche J."/>
            <person name="Dewar K."/>
            <person name="Juretic N."/>
            <person name="Blackburn G."/>
            <person name="Nisole A."/>
            <person name="Brunet B."/>
            <person name="Brandao M."/>
            <person name="Lumley L."/>
            <person name="Duan J."/>
            <person name="Quan G."/>
            <person name="Lucarotti C.J."/>
            <person name="Roe A.D."/>
            <person name="Sperling F.A.H."/>
            <person name="Levesque R.C."/>
            <person name="Cusson M."/>
        </authorList>
    </citation>
    <scope>NUCLEOTIDE SEQUENCE [LARGE SCALE GENOMIC DNA]</scope>
    <source>
        <strain evidence="1">Glfc:IPQL:Cfum</strain>
    </source>
</reference>
<protein>
    <submittedName>
        <fullName evidence="1">Uncharacterized protein</fullName>
    </submittedName>
</protein>
<dbReference type="EMBL" id="CM046131">
    <property type="protein sequence ID" value="KAI8429961.1"/>
    <property type="molecule type" value="Genomic_DNA"/>
</dbReference>
<organism evidence="1 2">
    <name type="scientific">Choristoneura fumiferana</name>
    <name type="common">Spruce budworm moth</name>
    <name type="synonym">Archips fumiferana</name>
    <dbReference type="NCBI Taxonomy" id="7141"/>
    <lineage>
        <taxon>Eukaryota</taxon>
        <taxon>Metazoa</taxon>
        <taxon>Ecdysozoa</taxon>
        <taxon>Arthropoda</taxon>
        <taxon>Hexapoda</taxon>
        <taxon>Insecta</taxon>
        <taxon>Pterygota</taxon>
        <taxon>Neoptera</taxon>
        <taxon>Endopterygota</taxon>
        <taxon>Lepidoptera</taxon>
        <taxon>Glossata</taxon>
        <taxon>Ditrysia</taxon>
        <taxon>Tortricoidea</taxon>
        <taxon>Tortricidae</taxon>
        <taxon>Tortricinae</taxon>
        <taxon>Choristoneura</taxon>
    </lineage>
</organism>
<name>A0ACC0K0Z2_CHOFU</name>
<evidence type="ECO:0000313" key="2">
    <source>
        <dbReference type="Proteomes" id="UP001064048"/>
    </source>
</evidence>
<keyword evidence="2" id="KW-1185">Reference proteome</keyword>
<proteinExistence type="predicted"/>
<accession>A0ACC0K0Z2</accession>
<sequence length="822" mass="91920">MGIKGLWTVLSPFSEKKSLHEIRGETIAVDLAGWVCDSQNVTDYHIQPKLYLRTIFLILADVNPVFVLEGDAPALKRDVMAARNAIQFRGAAPRSETVTNKQPGVGRKRFRNCETLLKSMGVICINGKGEAEATCAQLNSQGLVDAVVSQDSDCFAYGARRVYRNFSVSSAAGGGALQGSIECYDAEKMFLNNGFGRNKMVALALLCGCDYGIGACGSSITTYEERTRWSAAPGRCDRCGHVGRTHAKNGCPVCATHRGCQDNGHKLKVAAVKRELSLRKRALSCGVPFPEPKVMTEFLNVSAEKLDFDSLKKPPPSLVQFVNLMSSKLDWSERYSVQKFLPLLTKWHLQDNVPCRTIKPVKINKKRNPKGVPSYEVQWTDIDGQYEALISDDQFQDGEDITVAWTSIERQDLLQRYYPDIVNAYEETIKKPVREKKSRGRKNKDSEINEKPKRKYKRKVNKSTREEVVNLLSSAKNDLTNKTSELNTSKVHVKVIKLKRKLKKCSATKGQKTIHSFIANKRRKSSKQLHCLQSSFKNLSLETNENTKNMEPPNHLLSMFKSTIDNNHDSDLSDIVDGIVTRAPLIKTAKLDENFVKLVFNKNATPRKSVFRKSALIDLHYNSSTPRGSPLNKSYVKLDHDDSGGHLNQQVNTSYFFDKLTDDRDAFEISLDQIHTSKVLYDVCENTCDISLPNMIGEIREAASQGARANPAASSLRRRLSYIGSGPCKRSLPPLRRAAAPLRAATVRRATSRETLPPLRYSALGPRDGSLSRVPVILQRRTRRSGTSELRRRAVSGGPRARWPRRRRPADSMRAARAPAPT</sequence>